<dbReference type="OrthoDB" id="125878at2157"/>
<evidence type="ECO:0000313" key="3">
    <source>
        <dbReference type="EMBL" id="ETA69323.1"/>
    </source>
</evidence>
<organism evidence="3 4">
    <name type="scientific">Methanolobus tindarius DSM 2278</name>
    <dbReference type="NCBI Taxonomy" id="1090322"/>
    <lineage>
        <taxon>Archaea</taxon>
        <taxon>Methanobacteriati</taxon>
        <taxon>Methanobacteriota</taxon>
        <taxon>Stenosarchaea group</taxon>
        <taxon>Methanomicrobia</taxon>
        <taxon>Methanosarcinales</taxon>
        <taxon>Methanosarcinaceae</taxon>
        <taxon>Methanolobus</taxon>
    </lineage>
</organism>
<dbReference type="Proteomes" id="UP000019483">
    <property type="component" value="Unassembled WGS sequence"/>
</dbReference>
<keyword evidence="1" id="KW-1133">Transmembrane helix</keyword>
<comment type="caution">
    <text evidence="3">The sequence shown here is derived from an EMBL/GenBank/DDBJ whole genome shotgun (WGS) entry which is preliminary data.</text>
</comment>
<dbReference type="AlphaFoldDB" id="W9DU41"/>
<accession>W9DU41</accession>
<evidence type="ECO:0000256" key="1">
    <source>
        <dbReference type="SAM" id="Phobius"/>
    </source>
</evidence>
<protein>
    <recommendedName>
        <fullName evidence="2">DUF3592 domain-containing protein</fullName>
    </recommendedName>
</protein>
<dbReference type="Pfam" id="PF12158">
    <property type="entry name" value="DUF3592"/>
    <property type="match status" value="1"/>
</dbReference>
<feature type="domain" description="DUF3592" evidence="2">
    <location>
        <begin position="83"/>
        <end position="138"/>
    </location>
</feature>
<sequence length="142" mass="16595">MEKSPYSFSIKRIISSDYTAGIFIAFPFTFWIMFLIFQDNFFEIIAILMTSIGIPVFIWRIHFFKTLYSYGVEITGIITFTTYTGRGDRIIYEYTFDNRKYSSGNAVAPILTKDKNYNIGDEVLLLVDPKNPKRAVIKELYF</sequence>
<reference evidence="3 4" key="1">
    <citation type="submission" date="2013-08" db="EMBL/GenBank/DDBJ databases">
        <authorList>
            <consortium name="DOE Joint Genome Institute"/>
            <person name="Eisen J."/>
            <person name="Huntemann M."/>
            <person name="Han J."/>
            <person name="Chen A."/>
            <person name="Kyrpides N."/>
            <person name="Mavromatis K."/>
            <person name="Markowitz V."/>
            <person name="Palaniappan K."/>
            <person name="Ivanova N."/>
            <person name="Schaumberg A."/>
            <person name="Pati A."/>
            <person name="Liolios K."/>
            <person name="Nordberg H.P."/>
            <person name="Cantor M.N."/>
            <person name="Hua S.X."/>
            <person name="Woyke T."/>
        </authorList>
    </citation>
    <scope>NUCLEOTIDE SEQUENCE [LARGE SCALE GENOMIC DNA]</scope>
    <source>
        <strain evidence="3 4">DSM 2278</strain>
    </source>
</reference>
<feature type="transmembrane region" description="Helical" evidence="1">
    <location>
        <begin position="44"/>
        <end position="61"/>
    </location>
</feature>
<dbReference type="EMBL" id="AZAJ01000001">
    <property type="protein sequence ID" value="ETA69323.1"/>
    <property type="molecule type" value="Genomic_DNA"/>
</dbReference>
<name>W9DU41_METTI</name>
<evidence type="ECO:0000259" key="2">
    <source>
        <dbReference type="Pfam" id="PF12158"/>
    </source>
</evidence>
<proteinExistence type="predicted"/>
<gene>
    <name evidence="3" type="ORF">MettiDRAFT_2819</name>
</gene>
<dbReference type="RefSeq" id="WP_023846455.1">
    <property type="nucleotide sequence ID" value="NZ_AZAJ01000001.1"/>
</dbReference>
<keyword evidence="1" id="KW-0812">Transmembrane</keyword>
<keyword evidence="4" id="KW-1185">Reference proteome</keyword>
<dbReference type="InterPro" id="IPR021994">
    <property type="entry name" value="DUF3592"/>
</dbReference>
<feature type="transmembrane region" description="Helical" evidence="1">
    <location>
        <begin position="20"/>
        <end position="38"/>
    </location>
</feature>
<evidence type="ECO:0000313" key="4">
    <source>
        <dbReference type="Proteomes" id="UP000019483"/>
    </source>
</evidence>
<keyword evidence="1" id="KW-0472">Membrane</keyword>